<dbReference type="PANTHER" id="PTHR42700:SF1">
    <property type="entry name" value="SULFATE ADENYLYLTRANSFERASE"/>
    <property type="match status" value="1"/>
</dbReference>
<reference evidence="3 4" key="1">
    <citation type="journal article" date="2012" name="J. Bacteriol.">
        <title>Genome Sequence of Nitratireductor indicus Type Strain C115.</title>
        <authorList>
            <person name="Lai Q."/>
            <person name="Li G."/>
            <person name="Yu Z."/>
            <person name="Shao Z."/>
        </authorList>
    </citation>
    <scope>NUCLEOTIDE SEQUENCE [LARGE SCALE GENOMIC DNA]</scope>
    <source>
        <strain evidence="3 4">C115</strain>
    </source>
</reference>
<comment type="caution">
    <text evidence="3">The sequence shown here is derived from an EMBL/GenBank/DDBJ whole genome shotgun (WGS) entry which is preliminary data.</text>
</comment>
<sequence>FRAERRMARELMREGEFVEIFIDTPFEECARRDPKGLYAKALKGEIKNFTGVDSPYETPDKADIHLPTAGRAPEELAEEIEAWLRERGYC</sequence>
<gene>
    <name evidence="3" type="ORF">NA8A_19595</name>
</gene>
<keyword evidence="1 3" id="KW-0808">Transferase</keyword>
<keyword evidence="3" id="KW-0548">Nucleotidyltransferase</keyword>
<dbReference type="GO" id="GO:0010134">
    <property type="term" value="P:sulfate assimilation via adenylyl sulfate reduction"/>
    <property type="evidence" value="ECO:0007669"/>
    <property type="project" value="TreeGrafter"/>
</dbReference>
<dbReference type="Pfam" id="PF01583">
    <property type="entry name" value="APS_kinase"/>
    <property type="match status" value="1"/>
</dbReference>
<dbReference type="PATRIC" id="fig|1231190.3.peg.4045"/>
<dbReference type="Gene3D" id="3.40.50.300">
    <property type="entry name" value="P-loop containing nucleotide triphosphate hydrolases"/>
    <property type="match status" value="1"/>
</dbReference>
<evidence type="ECO:0000259" key="2">
    <source>
        <dbReference type="Pfam" id="PF01583"/>
    </source>
</evidence>
<dbReference type="RefSeq" id="WP_009452130.1">
    <property type="nucleotide sequence ID" value="NZ_AMSI01000016.1"/>
</dbReference>
<evidence type="ECO:0000256" key="1">
    <source>
        <dbReference type="ARBA" id="ARBA00022679"/>
    </source>
</evidence>
<dbReference type="Proteomes" id="UP000007374">
    <property type="component" value="Unassembled WGS sequence"/>
</dbReference>
<proteinExistence type="predicted"/>
<organism evidence="3 4">
    <name type="scientific">Nitratireductor indicus C115</name>
    <dbReference type="NCBI Taxonomy" id="1231190"/>
    <lineage>
        <taxon>Bacteria</taxon>
        <taxon>Pseudomonadati</taxon>
        <taxon>Pseudomonadota</taxon>
        <taxon>Alphaproteobacteria</taxon>
        <taxon>Hyphomicrobiales</taxon>
        <taxon>Phyllobacteriaceae</taxon>
        <taxon>Nitratireductor</taxon>
    </lineage>
</organism>
<dbReference type="GO" id="GO:0004781">
    <property type="term" value="F:sulfate adenylyltransferase (ATP) activity"/>
    <property type="evidence" value="ECO:0007669"/>
    <property type="project" value="UniProtKB-EC"/>
</dbReference>
<dbReference type="SUPFAM" id="SSF52540">
    <property type="entry name" value="P-loop containing nucleoside triphosphate hydrolases"/>
    <property type="match status" value="1"/>
</dbReference>
<dbReference type="PANTHER" id="PTHR42700">
    <property type="entry name" value="SULFATE ADENYLYLTRANSFERASE"/>
    <property type="match status" value="1"/>
</dbReference>
<dbReference type="InterPro" id="IPR050512">
    <property type="entry name" value="Sulf_AdTrans/APS_kinase"/>
</dbReference>
<dbReference type="EC" id="2.7.7.4" evidence="3"/>
<dbReference type="OrthoDB" id="9804504at2"/>
<dbReference type="InterPro" id="IPR027417">
    <property type="entry name" value="P-loop_NTPase"/>
</dbReference>
<dbReference type="eggNOG" id="COG0529">
    <property type="taxonomic scope" value="Bacteria"/>
</dbReference>
<dbReference type="GO" id="GO:0016301">
    <property type="term" value="F:kinase activity"/>
    <property type="evidence" value="ECO:0007669"/>
    <property type="project" value="UniProtKB-KW"/>
</dbReference>
<feature type="domain" description="APS kinase" evidence="2">
    <location>
        <begin position="1"/>
        <end position="66"/>
    </location>
</feature>
<dbReference type="AlphaFoldDB" id="K2NZY7"/>
<keyword evidence="3" id="KW-0418">Kinase</keyword>
<protein>
    <submittedName>
        <fullName evidence="3">Bifunctional sulfate adenylyltransferase subunit 1/adenylylsulfate kinase protein</fullName>
        <ecNumber evidence="3">2.7.7.4</ecNumber>
    </submittedName>
</protein>
<dbReference type="GO" id="GO:0019379">
    <property type="term" value="P:sulfate assimilation, phosphoadenylyl sulfate reduction by phosphoadenylyl-sulfate reductase (thioredoxin)"/>
    <property type="evidence" value="ECO:0007669"/>
    <property type="project" value="TreeGrafter"/>
</dbReference>
<name>K2NZY7_9HYPH</name>
<accession>K2NZY7</accession>
<feature type="non-terminal residue" evidence="3">
    <location>
        <position position="1"/>
    </location>
</feature>
<dbReference type="GO" id="GO:0005737">
    <property type="term" value="C:cytoplasm"/>
    <property type="evidence" value="ECO:0007669"/>
    <property type="project" value="TreeGrafter"/>
</dbReference>
<keyword evidence="4" id="KW-1185">Reference proteome</keyword>
<evidence type="ECO:0000313" key="3">
    <source>
        <dbReference type="EMBL" id="EKF40586.1"/>
    </source>
</evidence>
<dbReference type="EMBL" id="AMSI01000016">
    <property type="protein sequence ID" value="EKF40586.1"/>
    <property type="molecule type" value="Genomic_DNA"/>
</dbReference>
<evidence type="ECO:0000313" key="4">
    <source>
        <dbReference type="Proteomes" id="UP000007374"/>
    </source>
</evidence>
<dbReference type="STRING" id="721133.SAMN05216176_103460"/>
<dbReference type="InterPro" id="IPR059117">
    <property type="entry name" value="APS_kinase_dom"/>
</dbReference>